<dbReference type="PANTHER" id="PTHR31405:SF8">
    <property type="entry name" value="TRANSCRIPTION FACTOR PDR8-RELATED"/>
    <property type="match status" value="1"/>
</dbReference>
<feature type="compositionally biased region" description="Low complexity" evidence="1">
    <location>
        <begin position="7"/>
        <end position="22"/>
    </location>
</feature>
<gene>
    <name evidence="3" type="primary">TPHA0F02540</name>
    <name evidence="3" type="ordered locus">TPHA_0F02540</name>
</gene>
<evidence type="ECO:0000259" key="2">
    <source>
        <dbReference type="PROSITE" id="PS50048"/>
    </source>
</evidence>
<protein>
    <recommendedName>
        <fullName evidence="2">Zn(2)-C6 fungal-type domain-containing protein</fullName>
    </recommendedName>
</protein>
<dbReference type="Gene3D" id="4.10.240.10">
    <property type="entry name" value="Zn(2)-C6 fungal-type DNA-binding domain"/>
    <property type="match status" value="1"/>
</dbReference>
<keyword evidence="4" id="KW-1185">Reference proteome</keyword>
<dbReference type="Proteomes" id="UP000005666">
    <property type="component" value="Chromosome 6"/>
</dbReference>
<dbReference type="GO" id="GO:0000981">
    <property type="term" value="F:DNA-binding transcription factor activity, RNA polymerase II-specific"/>
    <property type="evidence" value="ECO:0007669"/>
    <property type="project" value="InterPro"/>
</dbReference>
<dbReference type="PROSITE" id="PS50048">
    <property type="entry name" value="ZN2_CY6_FUNGAL_2"/>
    <property type="match status" value="1"/>
</dbReference>
<dbReference type="STRING" id="1071381.G8BUE9"/>
<dbReference type="SMART" id="SM00066">
    <property type="entry name" value="GAL4"/>
    <property type="match status" value="1"/>
</dbReference>
<dbReference type="CDD" id="cd00067">
    <property type="entry name" value="GAL4"/>
    <property type="match status" value="1"/>
</dbReference>
<dbReference type="InterPro" id="IPR001138">
    <property type="entry name" value="Zn2Cys6_DnaBD"/>
</dbReference>
<dbReference type="HOGENOM" id="CLU_010594_1_0_1"/>
<accession>G8BUE9</accession>
<dbReference type="GeneID" id="11535658"/>
<evidence type="ECO:0000313" key="4">
    <source>
        <dbReference type="Proteomes" id="UP000005666"/>
    </source>
</evidence>
<organism evidence="3 4">
    <name type="scientific">Tetrapisispora phaffii (strain ATCC 24235 / CBS 4417 / NBRC 1672 / NRRL Y-8282 / UCD 70-5)</name>
    <name type="common">Yeast</name>
    <name type="synonym">Fabospora phaffii</name>
    <dbReference type="NCBI Taxonomy" id="1071381"/>
    <lineage>
        <taxon>Eukaryota</taxon>
        <taxon>Fungi</taxon>
        <taxon>Dikarya</taxon>
        <taxon>Ascomycota</taxon>
        <taxon>Saccharomycotina</taxon>
        <taxon>Saccharomycetes</taxon>
        <taxon>Saccharomycetales</taxon>
        <taxon>Saccharomycetaceae</taxon>
        <taxon>Tetrapisispora</taxon>
    </lineage>
</organism>
<dbReference type="EMBL" id="HE612861">
    <property type="protein sequence ID" value="CCE63735.1"/>
    <property type="molecule type" value="Genomic_DNA"/>
</dbReference>
<proteinExistence type="predicted"/>
<dbReference type="InterPro" id="IPR036864">
    <property type="entry name" value="Zn2-C6_fun-type_DNA-bd_sf"/>
</dbReference>
<feature type="domain" description="Zn(2)-C6 fungal-type" evidence="2">
    <location>
        <begin position="50"/>
        <end position="81"/>
    </location>
</feature>
<dbReference type="InterPro" id="IPR052693">
    <property type="entry name" value="Yeast_MDR_Regulatory"/>
</dbReference>
<dbReference type="eggNOG" id="ENOG502R710">
    <property type="taxonomic scope" value="Eukaryota"/>
</dbReference>
<evidence type="ECO:0000313" key="3">
    <source>
        <dbReference type="EMBL" id="CCE63735.1"/>
    </source>
</evidence>
<dbReference type="OMA" id="WYLNESE"/>
<dbReference type="OrthoDB" id="10261408at2759"/>
<evidence type="ECO:0000256" key="1">
    <source>
        <dbReference type="SAM" id="MobiDB-lite"/>
    </source>
</evidence>
<sequence length="793" mass="91303">MESYSKLNIHNNENNNVLNNSLTPESSTYTISKSTTDTSQRRKKRKIPKSCYFCRKRKLKCDHSRPTCNQCSSRQLTGCVYMEAYNYNVTSSELLVDAPHEILLKKINDLELELTKYKNSSHVATNCPFGNHSSSNASPNTYDNVFNSKVNNVDPLSISELVGVNDSVNYITKEPQDFSSFRFIYGGNKWSVYYGTTSWKTIVQQSGDVYNTEYNKIGNVLLPMNRNWKKEHGVKIMTSEFLLCNTILSGKKNSSLFESVIEVLPSYNEILTCIEVYFNSPLHKLYGILDKEKVMREFQSSVIEVNPDTKIVTFNSSEENYFSFGVLLMIIIYAKWKINVPEAVYEFVALLSGSTEYHFNKIEKLQFLFLNYLSKVYFQQDWFSGRDTVDSVMHLCSSLISLGLSDLNWWYKSNTFDNVGSYESVRNLWYHILIADVLTSFDCGKPLALGDSFINAKQFNISLTDNAEYSNRRLLLAKQFLRISRSYVNEMNASRCKVNVSYHVANLVKFIEKSFSPLNLYINTKINESNFDDLIDDFDHLLLAPCIGMLINSHSILNYTLKDSSAMLISGLCKYIIIGLSLCNNIYRKLYFRHLKARENSDNSELPEIILDDREMNLNMLTLINFSLCARTLTEAYALFFLHLTTINKNWIIIDNTATTFNDPLDTVSVTNSTSISIKSTTLKFFELFDMFTSLHDNYLEKLTINSFYIFMINEFQRLSKSLFEKGVESRIKAENNLGSENVDISSLSKEQLDLLEKEIYLDYLQLTQESWNLGFPSLYNDNILESDLLPTQ</sequence>
<name>G8BUE9_TETPH</name>
<dbReference type="PANTHER" id="PTHR31405">
    <property type="entry name" value="TRANSCRIPTION FACTOR PDR8-RELATED"/>
    <property type="match status" value="1"/>
</dbReference>
<dbReference type="PROSITE" id="PS00463">
    <property type="entry name" value="ZN2_CY6_FUNGAL_1"/>
    <property type="match status" value="1"/>
</dbReference>
<dbReference type="GO" id="GO:0008270">
    <property type="term" value="F:zinc ion binding"/>
    <property type="evidence" value="ECO:0007669"/>
    <property type="project" value="InterPro"/>
</dbReference>
<dbReference type="SUPFAM" id="SSF57701">
    <property type="entry name" value="Zn2/Cys6 DNA-binding domain"/>
    <property type="match status" value="1"/>
</dbReference>
<dbReference type="RefSeq" id="XP_003686169.1">
    <property type="nucleotide sequence ID" value="XM_003686121.1"/>
</dbReference>
<dbReference type="AlphaFoldDB" id="G8BUE9"/>
<reference evidence="3 4" key="1">
    <citation type="journal article" date="2011" name="Proc. Natl. Acad. Sci. U.S.A.">
        <title>Evolutionary erosion of yeast sex chromosomes by mating-type switching accidents.</title>
        <authorList>
            <person name="Gordon J.L."/>
            <person name="Armisen D."/>
            <person name="Proux-Wera E."/>
            <person name="Oheigeartaigh S.S."/>
            <person name="Byrne K.P."/>
            <person name="Wolfe K.H."/>
        </authorList>
    </citation>
    <scope>NUCLEOTIDE SEQUENCE [LARGE SCALE GENOMIC DNA]</scope>
    <source>
        <strain evidence="4">ATCC 24235 / CBS 4417 / NBRC 1672 / NRRL Y-8282 / UCD 70-5</strain>
    </source>
</reference>
<dbReference type="Pfam" id="PF00172">
    <property type="entry name" value="Zn_clus"/>
    <property type="match status" value="1"/>
</dbReference>
<feature type="region of interest" description="Disordered" evidence="1">
    <location>
        <begin position="1"/>
        <end position="43"/>
    </location>
</feature>
<feature type="compositionally biased region" description="Polar residues" evidence="1">
    <location>
        <begin position="23"/>
        <end position="38"/>
    </location>
</feature>
<dbReference type="CDD" id="cd12148">
    <property type="entry name" value="fungal_TF_MHR"/>
    <property type="match status" value="1"/>
</dbReference>
<dbReference type="KEGG" id="tpf:TPHA_0F02540"/>